<keyword evidence="2" id="KW-0813">Transport</keyword>
<evidence type="ECO:0000256" key="5">
    <source>
        <dbReference type="ARBA" id="ARBA00022840"/>
    </source>
</evidence>
<dbReference type="PROSITE" id="PS00211">
    <property type="entry name" value="ABC_TRANSPORTER_1"/>
    <property type="match status" value="1"/>
</dbReference>
<dbReference type="PANTHER" id="PTHR24223:SF345">
    <property type="entry name" value="ABC MULTIDRUG TRANSPORTER (EUROFUNG)"/>
    <property type="match status" value="1"/>
</dbReference>
<keyword evidence="6 8" id="KW-1133">Transmembrane helix</keyword>
<dbReference type="InterPro" id="IPR017871">
    <property type="entry name" value="ABC_transporter-like_CS"/>
</dbReference>
<feature type="domain" description="ABC transporter" evidence="9">
    <location>
        <begin position="1124"/>
        <end position="1385"/>
    </location>
</feature>
<dbReference type="InterPro" id="IPR003593">
    <property type="entry name" value="AAA+_ATPase"/>
</dbReference>
<dbReference type="GO" id="GO:0140359">
    <property type="term" value="F:ABC-type transporter activity"/>
    <property type="evidence" value="ECO:0007669"/>
    <property type="project" value="InterPro"/>
</dbReference>
<dbReference type="SUPFAM" id="SSF52540">
    <property type="entry name" value="P-loop containing nucleoside triphosphate hydrolases"/>
    <property type="match status" value="2"/>
</dbReference>
<dbReference type="InterPro" id="IPR011527">
    <property type="entry name" value="ABC1_TM_dom"/>
</dbReference>
<feature type="transmembrane region" description="Helical" evidence="8">
    <location>
        <begin position="851"/>
        <end position="872"/>
    </location>
</feature>
<dbReference type="Pfam" id="PF00664">
    <property type="entry name" value="ABC_membrane"/>
    <property type="match status" value="2"/>
</dbReference>
<dbReference type="OrthoDB" id="4139357at2759"/>
<feature type="domain" description="ABC transmembrane type-1" evidence="10">
    <location>
        <begin position="907"/>
        <end position="1086"/>
    </location>
</feature>
<feature type="transmembrane region" description="Helical" evidence="8">
    <location>
        <begin position="137"/>
        <end position="156"/>
    </location>
</feature>
<organism evidence="11 12">
    <name type="scientific">Cytospora schulzeri</name>
    <dbReference type="NCBI Taxonomy" id="448051"/>
    <lineage>
        <taxon>Eukaryota</taxon>
        <taxon>Fungi</taxon>
        <taxon>Dikarya</taxon>
        <taxon>Ascomycota</taxon>
        <taxon>Pezizomycotina</taxon>
        <taxon>Sordariomycetes</taxon>
        <taxon>Sordariomycetidae</taxon>
        <taxon>Diaporthales</taxon>
        <taxon>Cytosporaceae</taxon>
        <taxon>Cytospora</taxon>
    </lineage>
</organism>
<evidence type="ECO:0000313" key="12">
    <source>
        <dbReference type="Proteomes" id="UP000283895"/>
    </source>
</evidence>
<dbReference type="InterPro" id="IPR044746">
    <property type="entry name" value="ABCC_6TM_D1"/>
</dbReference>
<dbReference type="SMART" id="SM00382">
    <property type="entry name" value="AAA"/>
    <property type="match status" value="2"/>
</dbReference>
<feature type="transmembrane region" description="Helical" evidence="8">
    <location>
        <begin position="105"/>
        <end position="125"/>
    </location>
</feature>
<dbReference type="Proteomes" id="UP000283895">
    <property type="component" value="Unassembled WGS sequence"/>
</dbReference>
<name>A0A423X849_9PEZI</name>
<dbReference type="InterPro" id="IPR036640">
    <property type="entry name" value="ABC1_TM_sf"/>
</dbReference>
<evidence type="ECO:0000259" key="9">
    <source>
        <dbReference type="PROSITE" id="PS50893"/>
    </source>
</evidence>
<reference evidence="11 12" key="1">
    <citation type="submission" date="2015-09" db="EMBL/GenBank/DDBJ databases">
        <title>Host preference determinants of Valsa canker pathogens revealed by comparative genomics.</title>
        <authorList>
            <person name="Yin Z."/>
            <person name="Huang L."/>
        </authorList>
    </citation>
    <scope>NUCLEOTIDE SEQUENCE [LARGE SCALE GENOMIC DNA]</scope>
    <source>
        <strain evidence="11 12">03-1</strain>
    </source>
</reference>
<dbReference type="CDD" id="cd03250">
    <property type="entry name" value="ABCC_MRP_domain1"/>
    <property type="match status" value="1"/>
</dbReference>
<keyword evidence="5" id="KW-0067">ATP-binding</keyword>
<dbReference type="GO" id="GO:0016020">
    <property type="term" value="C:membrane"/>
    <property type="evidence" value="ECO:0007669"/>
    <property type="project" value="UniProtKB-SubCell"/>
</dbReference>
<evidence type="ECO:0000256" key="1">
    <source>
        <dbReference type="ARBA" id="ARBA00004141"/>
    </source>
</evidence>
<evidence type="ECO:0000256" key="4">
    <source>
        <dbReference type="ARBA" id="ARBA00022741"/>
    </source>
</evidence>
<feature type="transmembrane region" description="Helical" evidence="8">
    <location>
        <begin position="1029"/>
        <end position="1052"/>
    </location>
</feature>
<feature type="transmembrane region" description="Helical" evidence="8">
    <location>
        <begin position="289"/>
        <end position="311"/>
    </location>
</feature>
<dbReference type="STRING" id="356882.A0A423X849"/>
<evidence type="ECO:0000256" key="8">
    <source>
        <dbReference type="SAM" id="Phobius"/>
    </source>
</evidence>
<evidence type="ECO:0000256" key="2">
    <source>
        <dbReference type="ARBA" id="ARBA00022448"/>
    </source>
</evidence>
<accession>A0A423X849</accession>
<dbReference type="PROSITE" id="PS50893">
    <property type="entry name" value="ABC_TRANSPORTER_2"/>
    <property type="match status" value="2"/>
</dbReference>
<dbReference type="InterPro" id="IPR027417">
    <property type="entry name" value="P-loop_NTPase"/>
</dbReference>
<dbReference type="GO" id="GO:0016887">
    <property type="term" value="F:ATP hydrolysis activity"/>
    <property type="evidence" value="ECO:0007669"/>
    <property type="project" value="InterPro"/>
</dbReference>
<feature type="domain" description="ABC transporter" evidence="9">
    <location>
        <begin position="572"/>
        <end position="798"/>
    </location>
</feature>
<gene>
    <name evidence="11" type="ORF">VMCG_00512</name>
</gene>
<dbReference type="GO" id="GO:0005524">
    <property type="term" value="F:ATP binding"/>
    <property type="evidence" value="ECO:0007669"/>
    <property type="project" value="UniProtKB-KW"/>
</dbReference>
<evidence type="ECO:0008006" key="13">
    <source>
        <dbReference type="Google" id="ProtNLM"/>
    </source>
</evidence>
<dbReference type="PROSITE" id="PS50929">
    <property type="entry name" value="ABC_TM1F"/>
    <property type="match status" value="2"/>
</dbReference>
<comment type="subcellular location">
    <subcellularLocation>
        <location evidence="1">Membrane</location>
        <topology evidence="1">Multi-pass membrane protein</topology>
    </subcellularLocation>
</comment>
<dbReference type="Gene3D" id="1.20.1560.10">
    <property type="entry name" value="ABC transporter type 1, transmembrane domain"/>
    <property type="match status" value="2"/>
</dbReference>
<evidence type="ECO:0000256" key="7">
    <source>
        <dbReference type="ARBA" id="ARBA00023136"/>
    </source>
</evidence>
<keyword evidence="4" id="KW-0547">Nucleotide-binding</keyword>
<feature type="transmembrane region" description="Helical" evidence="8">
    <location>
        <begin position="884"/>
        <end position="908"/>
    </location>
</feature>
<feature type="domain" description="ABC transmembrane type-1" evidence="10">
    <location>
        <begin position="267"/>
        <end position="534"/>
    </location>
</feature>
<feature type="transmembrane region" description="Helical" evidence="8">
    <location>
        <begin position="471"/>
        <end position="495"/>
    </location>
</feature>
<keyword evidence="7 8" id="KW-0472">Membrane</keyword>
<dbReference type="InterPro" id="IPR050173">
    <property type="entry name" value="ABC_transporter_C-like"/>
</dbReference>
<feature type="transmembrane region" description="Helical" evidence="8">
    <location>
        <begin position="929"/>
        <end position="960"/>
    </location>
</feature>
<evidence type="ECO:0000313" key="11">
    <source>
        <dbReference type="EMBL" id="ROW12142.1"/>
    </source>
</evidence>
<evidence type="ECO:0000259" key="10">
    <source>
        <dbReference type="PROSITE" id="PS50929"/>
    </source>
</evidence>
<dbReference type="SUPFAM" id="SSF90123">
    <property type="entry name" value="ABC transporter transmembrane region"/>
    <property type="match status" value="2"/>
</dbReference>
<keyword evidence="12" id="KW-1185">Reference proteome</keyword>
<dbReference type="CDD" id="cd18579">
    <property type="entry name" value="ABC_6TM_ABCC_D1"/>
    <property type="match status" value="1"/>
</dbReference>
<feature type="transmembrane region" description="Helical" evidence="8">
    <location>
        <begin position="241"/>
        <end position="263"/>
    </location>
</feature>
<feature type="transmembrane region" description="Helical" evidence="8">
    <location>
        <begin position="70"/>
        <end position="93"/>
    </location>
</feature>
<dbReference type="EMBL" id="LKEA01000001">
    <property type="protein sequence ID" value="ROW12142.1"/>
    <property type="molecule type" value="Genomic_DNA"/>
</dbReference>
<feature type="transmembrane region" description="Helical" evidence="8">
    <location>
        <begin position="6"/>
        <end position="26"/>
    </location>
</feature>
<protein>
    <recommendedName>
        <fullName evidence="13">ABC transporter domain-containing protein</fullName>
    </recommendedName>
</protein>
<dbReference type="InterPro" id="IPR003439">
    <property type="entry name" value="ABC_transporter-like_ATP-bd"/>
</dbReference>
<dbReference type="CDD" id="cd18580">
    <property type="entry name" value="ABC_6TM_ABCC_D2"/>
    <property type="match status" value="1"/>
</dbReference>
<comment type="caution">
    <text evidence="11">The sequence shown here is derived from an EMBL/GenBank/DDBJ whole genome shotgun (WGS) entry which is preliminary data.</text>
</comment>
<dbReference type="PANTHER" id="PTHR24223">
    <property type="entry name" value="ATP-BINDING CASSETTE SUB-FAMILY C"/>
    <property type="match status" value="1"/>
</dbReference>
<feature type="transmembrane region" description="Helical" evidence="8">
    <location>
        <begin position="46"/>
        <end position="64"/>
    </location>
</feature>
<dbReference type="Pfam" id="PF00005">
    <property type="entry name" value="ABC_tran"/>
    <property type="match status" value="2"/>
</dbReference>
<sequence>MYLTHVLQYISTVASTVFVLLLPLRIWKLRKETSKLIPEHRGHVKLALAIVLVAIQLLLLTIRISPASHFNIGILSAITSFIACIGLCPLLLLEHARSIRPSDLAVIYLLVTLTCDTAEFGTVVYGNAAWPRVALPLRAAMPAIANVCVKFVLLVAESRGKETILRDAREQWAPEELAGILSRTFFWWINSILAQGRRYILTEDSLPPIDHELSSRLLRHRALLAWDQRAKPSSKATLPKVLVASMLPHFLGPILPRLSLIVFRYSQPVLISTAIRYFNTPLEEKSSTAGYSVILMAVVVYVGLAISKAVYQHRLNRLKVMIRGAVVGLINHKSLSQQSANYDDGRAVALMSTDSENVGQTARFFHETWAQVIEVILGMAMLAREVGWLWPVPLVIIFFCSRMSRYLAKHLQSKQKAWNVATQKRLAMTASMLASMKSLKMLGTTPYTESLIQNLRLQELAMAKKVRWMMVAYNASANALGIFSPIITFVLYALFATFNGSTLDTETAFTTTALLGLVTHPANMIMTIVPQAVGALAAFERIQQYLLEPPRRDERLVLRKIDSSLPGSSPAIHMENVTIHATPSMPPILANIDLVINKGSIVMCSGPVSSGKTTLAKALMGEIPTGGTISVSSKRIGSCAQSPWLPNGTLKEAICGFSPVEPTWYDQVVRLCCLDEDISSLPQGDQTQIGSRGLNLSGGQRQRVALARAVYARCEIVLLDDPISALDGKTESSIVENLLGPQGLFKKMGTTVFLITNSASHFHLADWLVVLGDASIKYQGTWAGLTLKSESILRINVPETDKSSAQEQVEVDSTVQRQSLKVNDAISDLSRATGDISLYGYYIKSVGHRNFCLLLACTASYSFFVTFPQYWLSKWTAAPASQTMFFIGGYLISSLMAWTATNGSMWFSQDIQLVDKQLPPAMLSLSNQIFKLLVQMSLLFIAQKLLALTLPICVATVYLVQKVYLRTSRQLRLLELESQSAVYSSFLESVEGVATIRSFGWEKEIEDANIDYLDKSQQPSYILFCLQRWLNIVLDMMVAAIATGLIALAILLRGTTTAGEIGMALNIVLVANTTLLSLVESWTNLEISLGAISRLKHLEAETPKEDKPGEDYVPAETWPSSGAVEIDNVTVAYNPEAVALRNVMLNVSGGQQLIVCGRTGSGKSTLLLTLLRLLDAKSGSIKVDGLDLSLVPRSMLRQRCFITVAQDPFVLGQASLRFNLDPSASLSDESIVAVLERTSLWPHFSKSGGSTEVSQILNSSMASLPQMSTGQLQLLALARAILQGQVLNTPSSTSGSHPGHGRRVMPILLLDEATSSLDPATESTMRSIIHEEFTEKGHTVIAITHRLNGVIEDMRAGQDVVALLSQGNVDKIGDAEHVLGSLISS</sequence>
<keyword evidence="3 8" id="KW-0812">Transmembrane</keyword>
<evidence type="ECO:0000256" key="3">
    <source>
        <dbReference type="ARBA" id="ARBA00022692"/>
    </source>
</evidence>
<proteinExistence type="predicted"/>
<dbReference type="Gene3D" id="3.40.50.300">
    <property type="entry name" value="P-loop containing nucleotide triphosphate hydrolases"/>
    <property type="match status" value="2"/>
</dbReference>
<dbReference type="InterPro" id="IPR044726">
    <property type="entry name" value="ABCC_6TM_D2"/>
</dbReference>
<evidence type="ECO:0000256" key="6">
    <source>
        <dbReference type="ARBA" id="ARBA00022989"/>
    </source>
</evidence>